<feature type="transmembrane region" description="Helical" evidence="6">
    <location>
        <begin position="98"/>
        <end position="120"/>
    </location>
</feature>
<feature type="transmembrane region" description="Helical" evidence="6">
    <location>
        <begin position="75"/>
        <end position="92"/>
    </location>
</feature>
<keyword evidence="4 6" id="KW-1133">Transmembrane helix</keyword>
<feature type="transmembrane region" description="Helical" evidence="6">
    <location>
        <begin position="331"/>
        <end position="351"/>
    </location>
</feature>
<organism evidence="8 9">
    <name type="scientific">Haloplanus rubicundus</name>
    <dbReference type="NCBI Taxonomy" id="1547898"/>
    <lineage>
        <taxon>Archaea</taxon>
        <taxon>Methanobacteriati</taxon>
        <taxon>Methanobacteriota</taxon>
        <taxon>Stenosarchaea group</taxon>
        <taxon>Halobacteria</taxon>
        <taxon>Halobacteriales</taxon>
        <taxon>Haloferacaceae</taxon>
        <taxon>Haloplanus</taxon>
    </lineage>
</organism>
<dbReference type="InterPro" id="IPR011701">
    <property type="entry name" value="MFS"/>
</dbReference>
<comment type="subcellular location">
    <subcellularLocation>
        <location evidence="1">Cell membrane</location>
        <topology evidence="1">Multi-pass membrane protein</topology>
    </subcellularLocation>
</comment>
<reference evidence="8 9" key="1">
    <citation type="submission" date="2018-07" db="EMBL/GenBank/DDBJ databases">
        <title>Genome sequences of Haloplanus sp. CBA1112.</title>
        <authorList>
            <person name="Kim Y.B."/>
            <person name="Roh S.W."/>
        </authorList>
    </citation>
    <scope>NUCLEOTIDE SEQUENCE [LARGE SCALE GENOMIC DNA]</scope>
    <source>
        <strain evidence="8 9">CBA1112</strain>
    </source>
</reference>
<feature type="transmembrane region" description="Helical" evidence="6">
    <location>
        <begin position="363"/>
        <end position="381"/>
    </location>
</feature>
<protein>
    <submittedName>
        <fullName evidence="8">MFS transporter</fullName>
    </submittedName>
</protein>
<sequence length="389" mass="40288">MNWRYRHTVLGLCTLAFASTMLARLVISPVVPDVTDGFGVSTGAVGLALSGMWAAYALTQFPSGILGDRFGERRVILAAVGITGCASLLLALSPTFAVFAVLTVALGAGAGLHYSVATTLLTKEFDDIGRAIGVHVAGGPLAGLIAPVVATAVATRYDWRAGVAVGAAVAVPVFVAFAWRIEPTPPERPDESMRDRMAIKPLVALLSRPPIAFTTLVAFLGAFCWQATASFLPTFLVAFRDLPETSAGLLFSAYFVVNGLSQPTIGWVSDRIGRDGAAAATMALGVVGYAALVIGPRVALLPAVVCVGAAMTWGAPLQSRYFDTFEADERGAAFGLVRTAYMILGASGSVVVGVLSDVAGWEAAYGLLVGVMGLGLALLLGNRALRLGL</sequence>
<dbReference type="InterPro" id="IPR020846">
    <property type="entry name" value="MFS_dom"/>
</dbReference>
<evidence type="ECO:0000256" key="1">
    <source>
        <dbReference type="ARBA" id="ARBA00004651"/>
    </source>
</evidence>
<evidence type="ECO:0000256" key="6">
    <source>
        <dbReference type="SAM" id="Phobius"/>
    </source>
</evidence>
<feature type="transmembrane region" description="Helical" evidence="6">
    <location>
        <begin position="276"/>
        <end position="294"/>
    </location>
</feature>
<evidence type="ECO:0000259" key="7">
    <source>
        <dbReference type="PROSITE" id="PS50850"/>
    </source>
</evidence>
<proteinExistence type="predicted"/>
<dbReference type="Gene3D" id="1.20.1250.20">
    <property type="entry name" value="MFS general substrate transporter like domains"/>
    <property type="match status" value="2"/>
</dbReference>
<accession>A0A345ECV7</accession>
<evidence type="ECO:0000313" key="8">
    <source>
        <dbReference type="EMBL" id="AXG10029.1"/>
    </source>
</evidence>
<evidence type="ECO:0000256" key="2">
    <source>
        <dbReference type="ARBA" id="ARBA00022475"/>
    </source>
</evidence>
<dbReference type="AlphaFoldDB" id="A0A345ECV7"/>
<dbReference type="GO" id="GO:0005886">
    <property type="term" value="C:plasma membrane"/>
    <property type="evidence" value="ECO:0007669"/>
    <property type="project" value="UniProtKB-SubCell"/>
</dbReference>
<dbReference type="Proteomes" id="UP000252985">
    <property type="component" value="Chromosome"/>
</dbReference>
<dbReference type="RefSeq" id="WP_114605766.1">
    <property type="nucleotide sequence ID" value="NZ_CP031148.1"/>
</dbReference>
<dbReference type="SUPFAM" id="SSF103473">
    <property type="entry name" value="MFS general substrate transporter"/>
    <property type="match status" value="1"/>
</dbReference>
<gene>
    <name evidence="8" type="ORF">DU484_09305</name>
</gene>
<feature type="transmembrane region" description="Helical" evidence="6">
    <location>
        <begin position="248"/>
        <end position="269"/>
    </location>
</feature>
<dbReference type="InterPro" id="IPR050189">
    <property type="entry name" value="MFS_Efflux_Transporters"/>
</dbReference>
<keyword evidence="5 6" id="KW-0472">Membrane</keyword>
<dbReference type="KEGG" id="haq:DU484_09305"/>
<feature type="transmembrane region" description="Helical" evidence="6">
    <location>
        <begin position="132"/>
        <end position="153"/>
    </location>
</feature>
<feature type="transmembrane region" description="Helical" evidence="6">
    <location>
        <begin position="202"/>
        <end position="228"/>
    </location>
</feature>
<name>A0A345ECV7_9EURY</name>
<dbReference type="GeneID" id="37287173"/>
<dbReference type="PANTHER" id="PTHR43124">
    <property type="entry name" value="PURINE EFFLUX PUMP PBUE"/>
    <property type="match status" value="1"/>
</dbReference>
<dbReference type="PROSITE" id="PS50850">
    <property type="entry name" value="MFS"/>
    <property type="match status" value="1"/>
</dbReference>
<dbReference type="EMBL" id="CP031148">
    <property type="protein sequence ID" value="AXG10029.1"/>
    <property type="molecule type" value="Genomic_DNA"/>
</dbReference>
<dbReference type="GO" id="GO:0022857">
    <property type="term" value="F:transmembrane transporter activity"/>
    <property type="evidence" value="ECO:0007669"/>
    <property type="project" value="InterPro"/>
</dbReference>
<keyword evidence="3 6" id="KW-0812">Transmembrane</keyword>
<evidence type="ECO:0000256" key="5">
    <source>
        <dbReference type="ARBA" id="ARBA00023136"/>
    </source>
</evidence>
<feature type="transmembrane region" description="Helical" evidence="6">
    <location>
        <begin position="159"/>
        <end position="181"/>
    </location>
</feature>
<evidence type="ECO:0000256" key="4">
    <source>
        <dbReference type="ARBA" id="ARBA00022989"/>
    </source>
</evidence>
<keyword evidence="2" id="KW-1003">Cell membrane</keyword>
<feature type="transmembrane region" description="Helical" evidence="6">
    <location>
        <begin position="300"/>
        <end position="319"/>
    </location>
</feature>
<dbReference type="InterPro" id="IPR036259">
    <property type="entry name" value="MFS_trans_sf"/>
</dbReference>
<evidence type="ECO:0000256" key="3">
    <source>
        <dbReference type="ARBA" id="ARBA00022692"/>
    </source>
</evidence>
<feature type="transmembrane region" description="Helical" evidence="6">
    <location>
        <begin position="39"/>
        <end position="59"/>
    </location>
</feature>
<evidence type="ECO:0000313" key="9">
    <source>
        <dbReference type="Proteomes" id="UP000252985"/>
    </source>
</evidence>
<feature type="domain" description="Major facilitator superfamily (MFS) profile" evidence="7">
    <location>
        <begin position="9"/>
        <end position="389"/>
    </location>
</feature>
<dbReference type="Pfam" id="PF07690">
    <property type="entry name" value="MFS_1"/>
    <property type="match status" value="2"/>
</dbReference>
<dbReference type="CDD" id="cd17325">
    <property type="entry name" value="MFS_MdtG_SLC18_like"/>
    <property type="match status" value="1"/>
</dbReference>
<dbReference type="PANTHER" id="PTHR43124:SF3">
    <property type="entry name" value="CHLORAMPHENICOL EFFLUX PUMP RV0191"/>
    <property type="match status" value="1"/>
</dbReference>